<name>A3IX17_9CHRO</name>
<reference evidence="1 2" key="1">
    <citation type="submission" date="2007-03" db="EMBL/GenBank/DDBJ databases">
        <authorList>
            <person name="Stal L."/>
            <person name="Ferriera S."/>
            <person name="Johnson J."/>
            <person name="Kravitz S."/>
            <person name="Beeson K."/>
            <person name="Sutton G."/>
            <person name="Rogers Y.-H."/>
            <person name="Friedman R."/>
            <person name="Frazier M."/>
            <person name="Venter J.C."/>
        </authorList>
    </citation>
    <scope>NUCLEOTIDE SEQUENCE [LARGE SCALE GENOMIC DNA]</scope>
    <source>
        <strain evidence="1 2">CCY0110</strain>
    </source>
</reference>
<sequence>MNYKNLQEFLTVGKLKEADQETAKIILKLINREKKDG</sequence>
<keyword evidence="2" id="KW-1185">Reference proteome</keyword>
<dbReference type="InterPro" id="IPR037215">
    <property type="entry name" value="GUN4-like_sf"/>
</dbReference>
<dbReference type="SUPFAM" id="SSF140869">
    <property type="entry name" value="GUN4-like"/>
    <property type="match status" value="1"/>
</dbReference>
<gene>
    <name evidence="1" type="ORF">CY0110_10947</name>
</gene>
<dbReference type="AlphaFoldDB" id="A3IX17"/>
<protein>
    <submittedName>
        <fullName evidence="1">Uncharacterized protein</fullName>
    </submittedName>
</protein>
<comment type="caution">
    <text evidence="1">The sequence shown here is derived from an EMBL/GenBank/DDBJ whole genome shotgun (WGS) entry which is preliminary data.</text>
</comment>
<organism evidence="1 2">
    <name type="scientific">Crocosphaera chwakensis CCY0110</name>
    <dbReference type="NCBI Taxonomy" id="391612"/>
    <lineage>
        <taxon>Bacteria</taxon>
        <taxon>Bacillati</taxon>
        <taxon>Cyanobacteriota</taxon>
        <taxon>Cyanophyceae</taxon>
        <taxon>Oscillatoriophycideae</taxon>
        <taxon>Chroococcales</taxon>
        <taxon>Aphanothecaceae</taxon>
        <taxon>Crocosphaera</taxon>
        <taxon>Crocosphaera chwakensis</taxon>
    </lineage>
</organism>
<dbReference type="Gene3D" id="1.25.40.620">
    <property type="match status" value="1"/>
</dbReference>
<dbReference type="Proteomes" id="UP000003781">
    <property type="component" value="Unassembled WGS sequence"/>
</dbReference>
<evidence type="ECO:0000313" key="2">
    <source>
        <dbReference type="Proteomes" id="UP000003781"/>
    </source>
</evidence>
<evidence type="ECO:0000313" key="1">
    <source>
        <dbReference type="EMBL" id="EAZ88959.1"/>
    </source>
</evidence>
<accession>A3IX17</accession>
<proteinExistence type="predicted"/>
<dbReference type="EMBL" id="AAXW01000059">
    <property type="protein sequence ID" value="EAZ88959.1"/>
    <property type="molecule type" value="Genomic_DNA"/>
</dbReference>